<feature type="domain" description="AsmA" evidence="1">
    <location>
        <begin position="245"/>
        <end position="553"/>
    </location>
</feature>
<dbReference type="EMBL" id="JABBPG010000013">
    <property type="protein sequence ID" value="NOU52944.1"/>
    <property type="molecule type" value="Genomic_DNA"/>
</dbReference>
<organism evidence="2 3">
    <name type="scientific">Pseudoalteromonas caenipelagi</name>
    <dbReference type="NCBI Taxonomy" id="2726988"/>
    <lineage>
        <taxon>Bacteria</taxon>
        <taxon>Pseudomonadati</taxon>
        <taxon>Pseudomonadota</taxon>
        <taxon>Gammaproteobacteria</taxon>
        <taxon>Alteromonadales</taxon>
        <taxon>Pseudoalteromonadaceae</taxon>
        <taxon>Pseudoalteromonas</taxon>
    </lineage>
</organism>
<gene>
    <name evidence="2" type="ORF">HG263_20800</name>
</gene>
<dbReference type="AlphaFoldDB" id="A0A849VMJ8"/>
<dbReference type="Proteomes" id="UP000586305">
    <property type="component" value="Unassembled WGS sequence"/>
</dbReference>
<evidence type="ECO:0000259" key="1">
    <source>
        <dbReference type="Pfam" id="PF05170"/>
    </source>
</evidence>
<dbReference type="PANTHER" id="PTHR30441">
    <property type="entry name" value="DUF748 DOMAIN-CONTAINING PROTEIN"/>
    <property type="match status" value="1"/>
</dbReference>
<accession>A0A849VMJ8</accession>
<dbReference type="GO" id="GO:0005886">
    <property type="term" value="C:plasma membrane"/>
    <property type="evidence" value="ECO:0007669"/>
    <property type="project" value="TreeGrafter"/>
</dbReference>
<dbReference type="RefSeq" id="WP_171627995.1">
    <property type="nucleotide sequence ID" value="NZ_JABBPG010000013.1"/>
</dbReference>
<evidence type="ECO:0000313" key="2">
    <source>
        <dbReference type="EMBL" id="NOU52944.1"/>
    </source>
</evidence>
<sequence>MKTVIKVLGATVLVLVGVVLAAPFLIPTERIISELSEQVELNTGRKLQVLGHSELSVLPSLKIELNDVHFANMPSGSRDNMVSMQALEVHIPWLSILGGEAKLEKFVIRQPNILLETNQQGVANWQIFPTAKNTDTQTTSNEGSTSLPDNFDVKLGEVAIYGGTFTYKNGQTKAQHQLTDVEVTVQLPSLRETLAIAGSITYQQQVFELSTTLATPAKLIGGDTFTVTQALNSALVNMNFTGKVAQGGKDIQGELTLKGDSVKAIAQWQGVDLKAKDNAFNQFEVSGAMHMSGQTFTLKTLTAKLDELAIEGKSTIELGKRLNVQANVDLGMLDLNPYLPEPVKQAEAPKEQQEAQPIVWDDTPIDLSALNSLDANVVVRSTGLKAREIKLGENQLSFKLNQGVALIGLDKFNAYEGTGNGVVKVDASRTPYKINTQFALDSINAEPLLTDAVGFDKVLGKGSINWDLNTQGQSQKSFVSALAGKLAFNLKDGGVKGANIAEMTRKAKEMLKGDFSSLKDGLNADYNPEQKTDFSSLTGSLVFTNGIGRNTDLYLASPLIRITGEGDVDLPQTNVNYRLVTGIVDTIEGQASNDDSTGFKVPLRIKGPFHKVDVNIDISGAAKDKAKDKIKDKLKDKLKGLFGG</sequence>
<protein>
    <submittedName>
        <fullName evidence="2">AsmA family protein</fullName>
    </submittedName>
</protein>
<proteinExistence type="predicted"/>
<dbReference type="Pfam" id="PF05170">
    <property type="entry name" value="AsmA"/>
    <property type="match status" value="2"/>
</dbReference>
<dbReference type="InterPro" id="IPR007844">
    <property type="entry name" value="AsmA"/>
</dbReference>
<dbReference type="InterPro" id="IPR052894">
    <property type="entry name" value="AsmA-related"/>
</dbReference>
<dbReference type="GO" id="GO:0090313">
    <property type="term" value="P:regulation of protein targeting to membrane"/>
    <property type="evidence" value="ECO:0007669"/>
    <property type="project" value="TreeGrafter"/>
</dbReference>
<evidence type="ECO:0000313" key="3">
    <source>
        <dbReference type="Proteomes" id="UP000586305"/>
    </source>
</evidence>
<keyword evidence="3" id="KW-1185">Reference proteome</keyword>
<reference evidence="2 3" key="1">
    <citation type="submission" date="2020-04" db="EMBL/GenBank/DDBJ databases">
        <title>Pseudoalteromonas caenipelagi sp. nov., isolated from a tidal flat.</title>
        <authorList>
            <person name="Park S."/>
            <person name="Yoon J.-H."/>
        </authorList>
    </citation>
    <scope>NUCLEOTIDE SEQUENCE [LARGE SCALE GENOMIC DNA]</scope>
    <source>
        <strain evidence="2 3">JBTF-M23</strain>
    </source>
</reference>
<comment type="caution">
    <text evidence="2">The sequence shown here is derived from an EMBL/GenBank/DDBJ whole genome shotgun (WGS) entry which is preliminary data.</text>
</comment>
<dbReference type="PANTHER" id="PTHR30441:SF4">
    <property type="entry name" value="PROTEIN ASMA"/>
    <property type="match status" value="1"/>
</dbReference>
<name>A0A849VMJ8_9GAMM</name>
<feature type="domain" description="AsmA" evidence="1">
    <location>
        <begin position="1"/>
        <end position="186"/>
    </location>
</feature>